<dbReference type="Pfam" id="PF13534">
    <property type="entry name" value="Fer4_17"/>
    <property type="match status" value="1"/>
</dbReference>
<keyword evidence="2" id="KW-0560">Oxidoreductase</keyword>
<dbReference type="InterPro" id="IPR053135">
    <property type="entry name" value="AKR2_Oxidoreductase"/>
</dbReference>
<accession>A0A494WN54</accession>
<dbReference type="Gene3D" id="3.20.20.100">
    <property type="entry name" value="NADP-dependent oxidoreductase domain"/>
    <property type="match status" value="1"/>
</dbReference>
<dbReference type="PANTHER" id="PTHR43312:SF1">
    <property type="entry name" value="NADP-DEPENDENT OXIDOREDUCTASE DOMAIN-CONTAINING PROTEIN"/>
    <property type="match status" value="1"/>
</dbReference>
<protein>
    <submittedName>
        <fullName evidence="2">General stress protein 69</fullName>
        <ecNumber evidence="2">1.1.1.-</ecNumber>
    </submittedName>
</protein>
<reference evidence="2 3" key="1">
    <citation type="journal article" date="2019" name="Appl. Environ. Microbiol.">
        <title>Clostridium scindens ATCC 35704: integration of nutritional requirements, the complete genome sequence, and global transcriptional responses to bile acids.</title>
        <authorList>
            <person name="Devendran S."/>
            <person name="Shrestha R."/>
            <person name="Alves J.M.P."/>
            <person name="Wolf P.G."/>
            <person name="Ly L."/>
            <person name="Hernandez A.G."/>
            <person name="Mendez-Garcia C."/>
            <person name="Inboden A."/>
            <person name="Wiley J."/>
            <person name="Paul O."/>
            <person name="Allen A."/>
            <person name="Springer E."/>
            <person name="Wright C.L."/>
            <person name="Fields C.J."/>
            <person name="Daniel S.L."/>
            <person name="Ridlon J.M."/>
        </authorList>
    </citation>
    <scope>NUCLEOTIDE SEQUENCE [LARGE SCALE GENOMIC DNA]</scope>
    <source>
        <strain evidence="2 3">ATCC 35704</strain>
    </source>
</reference>
<evidence type="ECO:0000259" key="1">
    <source>
        <dbReference type="Pfam" id="PF00248"/>
    </source>
</evidence>
<dbReference type="EC" id="1.1.1.-" evidence="2"/>
<dbReference type="KEGG" id="csci:HDCHBGLK_02903"/>
<keyword evidence="3" id="KW-1185">Reference proteome</keyword>
<evidence type="ECO:0000313" key="3">
    <source>
        <dbReference type="Proteomes" id="UP000289664"/>
    </source>
</evidence>
<gene>
    <name evidence="2" type="primary">yhdN_2</name>
    <name evidence="2" type="ORF">HDCHBGLK_02903</name>
</gene>
<dbReference type="Proteomes" id="UP000289664">
    <property type="component" value="Chromosome"/>
</dbReference>
<dbReference type="InterPro" id="IPR036812">
    <property type="entry name" value="NAD(P)_OxRdtase_dom_sf"/>
</dbReference>
<dbReference type="SUPFAM" id="SSF51430">
    <property type="entry name" value="NAD(P)-linked oxidoreductase"/>
    <property type="match status" value="1"/>
</dbReference>
<dbReference type="InterPro" id="IPR023210">
    <property type="entry name" value="NADP_OxRdtase_dom"/>
</dbReference>
<sequence>MQKKEIRGERAAPGWEEEMYYKQYGNTGLKVSAIGLGTMRYDEEDIKAGRLEKCAEIPLYAFEKGINYWDTAPNYCHDKSEIVTGIALSQVKRSDVYVTSKTNLGTLDVGDHPTKEDFRRRLELSLERLKTDYIDFYHMWCMLSLESWEKHMDALYGFFEEAKKDGLIRNIVFSSHMQGNEIEKVVDSGKFKGMLIGYNALNYRFRQSGIEAAYNKGMGVVVMNPLGGGMIPANPDAFRYLTEGTDLTVPQAALRFVASHKEITVTLAGCTTKKHIDDAVKAVEHLEEKPAKEIAKEYEGKGVALNDLCTGCAYCKGCPKEIPIPQYMDAYNQKILTGNDKAILARLDNHWDIPKEKAAECIACGKCEGQCTQHLPIIERLKEIAGM</sequence>
<dbReference type="AlphaFoldDB" id="A0A494WN54"/>
<dbReference type="GO" id="GO:0016491">
    <property type="term" value="F:oxidoreductase activity"/>
    <property type="evidence" value="ECO:0007669"/>
    <property type="project" value="UniProtKB-KW"/>
</dbReference>
<proteinExistence type="predicted"/>
<dbReference type="CDD" id="cd19096">
    <property type="entry name" value="AKR_Fe-S_oxidoreductase"/>
    <property type="match status" value="1"/>
</dbReference>
<dbReference type="PANTHER" id="PTHR43312">
    <property type="entry name" value="D-THREO-ALDOSE 1-DEHYDROGENASE"/>
    <property type="match status" value="1"/>
</dbReference>
<evidence type="ECO:0000313" key="2">
    <source>
        <dbReference type="EMBL" id="QBF75492.1"/>
    </source>
</evidence>
<feature type="domain" description="NADP-dependent oxidoreductase" evidence="1">
    <location>
        <begin position="33"/>
        <end position="293"/>
    </location>
</feature>
<dbReference type="EMBL" id="CP036170">
    <property type="protein sequence ID" value="QBF75492.1"/>
    <property type="molecule type" value="Genomic_DNA"/>
</dbReference>
<organism evidence="2 3">
    <name type="scientific">Clostridium scindens (strain ATCC 35704 / DSM 5676 / VPI 13733 / 19)</name>
    <dbReference type="NCBI Taxonomy" id="411468"/>
    <lineage>
        <taxon>Bacteria</taxon>
        <taxon>Bacillati</taxon>
        <taxon>Bacillota</taxon>
        <taxon>Clostridia</taxon>
        <taxon>Lachnospirales</taxon>
        <taxon>Lachnospiraceae</taxon>
    </lineage>
</organism>
<dbReference type="Pfam" id="PF00248">
    <property type="entry name" value="Aldo_ket_red"/>
    <property type="match status" value="1"/>
</dbReference>
<name>A0A494WN54_CLOS5</name>